<gene>
    <name evidence="3" type="ORF">AOB46_08835</name>
</gene>
<dbReference type="PANTHER" id="PTHR35535">
    <property type="entry name" value="HEAT SHOCK PROTEIN HSLJ"/>
    <property type="match status" value="1"/>
</dbReference>
<protein>
    <submittedName>
        <fullName evidence="3">Heat-shock protein</fullName>
    </submittedName>
</protein>
<feature type="signal peptide" evidence="1">
    <location>
        <begin position="1"/>
        <end position="22"/>
    </location>
</feature>
<evidence type="ECO:0000313" key="4">
    <source>
        <dbReference type="Proteomes" id="UP000037953"/>
    </source>
</evidence>
<dbReference type="PANTHER" id="PTHR35535:SF1">
    <property type="entry name" value="HEAT SHOCK PROTEIN HSLJ"/>
    <property type="match status" value="1"/>
</dbReference>
<evidence type="ECO:0000259" key="2">
    <source>
        <dbReference type="Pfam" id="PF03724"/>
    </source>
</evidence>
<evidence type="ECO:0000313" key="3">
    <source>
        <dbReference type="EMBL" id="KPE51795.1"/>
    </source>
</evidence>
<feature type="domain" description="DUF306" evidence="2">
    <location>
        <begin position="32"/>
        <end position="136"/>
    </location>
</feature>
<dbReference type="InterPro" id="IPR053147">
    <property type="entry name" value="Hsp_HslJ-like"/>
</dbReference>
<dbReference type="Gene3D" id="2.40.128.270">
    <property type="match status" value="1"/>
</dbReference>
<dbReference type="Proteomes" id="UP000037953">
    <property type="component" value="Unassembled WGS sequence"/>
</dbReference>
<proteinExistence type="predicted"/>
<dbReference type="RefSeq" id="WP_082377057.1">
    <property type="nucleotide sequence ID" value="NZ_LJOD01000004.1"/>
</dbReference>
<accession>A0A0N1KTH1</accession>
<dbReference type="InterPro" id="IPR005184">
    <property type="entry name" value="DUF306_Meta_HslJ"/>
</dbReference>
<dbReference type="InterPro" id="IPR038670">
    <property type="entry name" value="HslJ-like_sf"/>
</dbReference>
<comment type="caution">
    <text evidence="3">The sequence shown here is derived from an EMBL/GenBank/DDBJ whole genome shotgun (WGS) entry which is preliminary data.</text>
</comment>
<dbReference type="OrthoDB" id="8602292at2"/>
<dbReference type="PATRIC" id="fig|253.9.peg.3517"/>
<keyword evidence="1" id="KW-0732">Signal</keyword>
<organism evidence="3 4">
    <name type="scientific">Chryseobacterium indologenes</name>
    <name type="common">Flavobacterium indologenes</name>
    <dbReference type="NCBI Taxonomy" id="253"/>
    <lineage>
        <taxon>Bacteria</taxon>
        <taxon>Pseudomonadati</taxon>
        <taxon>Bacteroidota</taxon>
        <taxon>Flavobacteriia</taxon>
        <taxon>Flavobacteriales</taxon>
        <taxon>Weeksellaceae</taxon>
        <taxon>Chryseobacterium group</taxon>
        <taxon>Chryseobacterium</taxon>
    </lineage>
</organism>
<feature type="chain" id="PRO_5005876043" evidence="1">
    <location>
        <begin position="23"/>
        <end position="144"/>
    </location>
</feature>
<evidence type="ECO:0000256" key="1">
    <source>
        <dbReference type="SAM" id="SignalP"/>
    </source>
</evidence>
<reference evidence="3 4" key="1">
    <citation type="journal article" date="2015" name="Genom Data">
        <title>Draft genome sequence of a multidrug-resistant Chryseobacterium indologenes isolate from Malaysia.</title>
        <authorList>
            <person name="Yu C.Y."/>
            <person name="Ang G.Y."/>
            <person name="Cheng H.J."/>
            <person name="Cheong Y.M."/>
            <person name="Yin W.F."/>
            <person name="Chan K.G."/>
        </authorList>
    </citation>
    <scope>NUCLEOTIDE SEQUENCE [LARGE SCALE GENOMIC DNA]</scope>
    <source>
        <strain evidence="3 4">CI_885</strain>
    </source>
</reference>
<dbReference type="AlphaFoldDB" id="A0A0N1KTH1"/>
<dbReference type="Pfam" id="PF03724">
    <property type="entry name" value="META"/>
    <property type="match status" value="1"/>
</dbReference>
<name>A0A0N1KTH1_CHRID</name>
<dbReference type="EMBL" id="LJOD01000004">
    <property type="protein sequence ID" value="KPE51795.1"/>
    <property type="molecule type" value="Genomic_DNA"/>
</dbReference>
<reference evidence="4" key="2">
    <citation type="submission" date="2015-09" db="EMBL/GenBank/DDBJ databases">
        <title>Draft genome sequence of a multidrug-resistant Chryseobacterium indologenes isolate from Malaysia.</title>
        <authorList>
            <person name="Yu C.Y."/>
            <person name="Ang G.Y."/>
            <person name="Chan K.-G."/>
        </authorList>
    </citation>
    <scope>NUCLEOTIDE SEQUENCE [LARGE SCALE GENOMIC DNA]</scope>
    <source>
        <strain evidence="4">CI_885</strain>
    </source>
</reference>
<sequence>MKKILLALFAVLLLGVVTNCSSMPEKNPGLQRQWMLISFDQFSKDELIKNKAEVNLTGEIKNGKIQGGAHMGCNSMFFTSEFKNGGKIKISGVGSTMKACQNMDLETAFIQKFDKMTKYSVEGHFLMLSDESGNSMKFVAADWD</sequence>